<dbReference type="OrthoDB" id="2934649at2759"/>
<dbReference type="Proteomes" id="UP000724874">
    <property type="component" value="Unassembled WGS sequence"/>
</dbReference>
<dbReference type="EMBL" id="JADNYJ010000078">
    <property type="protein sequence ID" value="KAF8889737.1"/>
    <property type="molecule type" value="Genomic_DNA"/>
</dbReference>
<dbReference type="Gene3D" id="3.80.10.10">
    <property type="entry name" value="Ribonuclease Inhibitor"/>
    <property type="match status" value="1"/>
</dbReference>
<keyword evidence="2" id="KW-1185">Reference proteome</keyword>
<comment type="caution">
    <text evidence="1">The sequence shown here is derived from an EMBL/GenBank/DDBJ whole genome shotgun (WGS) entry which is preliminary data.</text>
</comment>
<dbReference type="AlphaFoldDB" id="A0A9P5NKW4"/>
<name>A0A9P5NKW4_GYMJU</name>
<evidence type="ECO:0000313" key="2">
    <source>
        <dbReference type="Proteomes" id="UP000724874"/>
    </source>
</evidence>
<reference evidence="1" key="1">
    <citation type="submission" date="2020-11" db="EMBL/GenBank/DDBJ databases">
        <authorList>
            <consortium name="DOE Joint Genome Institute"/>
            <person name="Ahrendt S."/>
            <person name="Riley R."/>
            <person name="Andreopoulos W."/>
            <person name="LaButti K."/>
            <person name="Pangilinan J."/>
            <person name="Ruiz-duenas F.J."/>
            <person name="Barrasa J.M."/>
            <person name="Sanchez-Garcia M."/>
            <person name="Camarero S."/>
            <person name="Miyauchi S."/>
            <person name="Serrano A."/>
            <person name="Linde D."/>
            <person name="Babiker R."/>
            <person name="Drula E."/>
            <person name="Ayuso-Fernandez I."/>
            <person name="Pacheco R."/>
            <person name="Padilla G."/>
            <person name="Ferreira P."/>
            <person name="Barriuso J."/>
            <person name="Kellner H."/>
            <person name="Castanera R."/>
            <person name="Alfaro M."/>
            <person name="Ramirez L."/>
            <person name="Pisabarro A.G."/>
            <person name="Kuo A."/>
            <person name="Tritt A."/>
            <person name="Lipzen A."/>
            <person name="He G."/>
            <person name="Yan M."/>
            <person name="Ng V."/>
            <person name="Cullen D."/>
            <person name="Martin F."/>
            <person name="Rosso M.-N."/>
            <person name="Henrissat B."/>
            <person name="Hibbett D."/>
            <person name="Martinez A.T."/>
            <person name="Grigoriev I.V."/>
        </authorList>
    </citation>
    <scope>NUCLEOTIDE SEQUENCE</scope>
    <source>
        <strain evidence="1">AH 44721</strain>
    </source>
</reference>
<gene>
    <name evidence="1" type="ORF">CPB84DRAFT_1417083</name>
</gene>
<protein>
    <submittedName>
        <fullName evidence="1">Uncharacterized protein</fullName>
    </submittedName>
</protein>
<proteinExistence type="predicted"/>
<evidence type="ECO:0000313" key="1">
    <source>
        <dbReference type="EMBL" id="KAF8889737.1"/>
    </source>
</evidence>
<accession>A0A9P5NKW4</accession>
<organism evidence="1 2">
    <name type="scientific">Gymnopilus junonius</name>
    <name type="common">Spectacular rustgill mushroom</name>
    <name type="synonym">Gymnopilus spectabilis subsp. junonius</name>
    <dbReference type="NCBI Taxonomy" id="109634"/>
    <lineage>
        <taxon>Eukaryota</taxon>
        <taxon>Fungi</taxon>
        <taxon>Dikarya</taxon>
        <taxon>Basidiomycota</taxon>
        <taxon>Agaricomycotina</taxon>
        <taxon>Agaricomycetes</taxon>
        <taxon>Agaricomycetidae</taxon>
        <taxon>Agaricales</taxon>
        <taxon>Agaricineae</taxon>
        <taxon>Hymenogastraceae</taxon>
        <taxon>Gymnopilus</taxon>
    </lineage>
</organism>
<dbReference type="InterPro" id="IPR032675">
    <property type="entry name" value="LRR_dom_sf"/>
</dbReference>
<sequence length="227" mass="25529">MKGRAQGKHHVYSCLAELLQQNWSRLRRVDVRIGPEALYHSSLWKTFLFPAPQLVSFKVVFQGTRPRIFSSQDGFLFAGNAPSLREIGTKNMTFSIQAPWAAQLRQLQLESADFKAYETLEVIKQMPLLEYLSLSHIAGPPPVPLPAEESINIPRLTHLHLTNKLNIALPFVHAIKSSNHCTLIWASPAIDFGIPAQEAIYAIRRVLIRYSNGFFSSQSTPGALRLI</sequence>